<evidence type="ECO:0000313" key="1">
    <source>
        <dbReference type="Proteomes" id="UP000095287"/>
    </source>
</evidence>
<evidence type="ECO:0000313" key="2">
    <source>
        <dbReference type="WBParaSite" id="L893_g28273.t1"/>
    </source>
</evidence>
<reference evidence="2" key="1">
    <citation type="submission" date="2016-11" db="UniProtKB">
        <authorList>
            <consortium name="WormBaseParasite"/>
        </authorList>
    </citation>
    <scope>IDENTIFICATION</scope>
</reference>
<dbReference type="Proteomes" id="UP000095287">
    <property type="component" value="Unplaced"/>
</dbReference>
<sequence>MIFLFALLGKDPWMEASMEDPEYAAFQAGDLHTLIKIDPAWIRAAKDFRLIRRLLTHNPEHRIVPPCYTHTESDLSSF</sequence>
<dbReference type="AlphaFoldDB" id="A0A1I7ZP99"/>
<accession>A0A1I7ZP99</accession>
<proteinExistence type="predicted"/>
<dbReference type="WBParaSite" id="L893_g28273.t1">
    <property type="protein sequence ID" value="L893_g28273.t1"/>
    <property type="gene ID" value="L893_g28273"/>
</dbReference>
<name>A0A1I7ZP99_9BILA</name>
<organism evidence="1 2">
    <name type="scientific">Steinernema glaseri</name>
    <dbReference type="NCBI Taxonomy" id="37863"/>
    <lineage>
        <taxon>Eukaryota</taxon>
        <taxon>Metazoa</taxon>
        <taxon>Ecdysozoa</taxon>
        <taxon>Nematoda</taxon>
        <taxon>Chromadorea</taxon>
        <taxon>Rhabditida</taxon>
        <taxon>Tylenchina</taxon>
        <taxon>Panagrolaimomorpha</taxon>
        <taxon>Strongyloidoidea</taxon>
        <taxon>Steinernematidae</taxon>
        <taxon>Steinernema</taxon>
    </lineage>
</organism>
<keyword evidence="1" id="KW-1185">Reference proteome</keyword>
<protein>
    <submittedName>
        <fullName evidence="2">Protein kinase domain-containing protein</fullName>
    </submittedName>
</protein>